<organism evidence="6 7">
    <name type="scientific">Cylicocyclus nassatus</name>
    <name type="common">Nematode worm</name>
    <dbReference type="NCBI Taxonomy" id="53992"/>
    <lineage>
        <taxon>Eukaryota</taxon>
        <taxon>Metazoa</taxon>
        <taxon>Ecdysozoa</taxon>
        <taxon>Nematoda</taxon>
        <taxon>Chromadorea</taxon>
        <taxon>Rhabditida</taxon>
        <taxon>Rhabditina</taxon>
        <taxon>Rhabditomorpha</taxon>
        <taxon>Strongyloidea</taxon>
        <taxon>Strongylidae</taxon>
        <taxon>Cylicocyclus</taxon>
    </lineage>
</organism>
<dbReference type="InterPro" id="IPR036398">
    <property type="entry name" value="CA_dom_sf"/>
</dbReference>
<feature type="region of interest" description="Disordered" evidence="2">
    <location>
        <begin position="319"/>
        <end position="349"/>
    </location>
</feature>
<dbReference type="PROSITE" id="PS51144">
    <property type="entry name" value="ALPHA_CA_2"/>
    <property type="match status" value="1"/>
</dbReference>
<evidence type="ECO:0000256" key="3">
    <source>
        <dbReference type="SAM" id="Phobius"/>
    </source>
</evidence>
<sequence>MAMYALLNFLFCFQLTFSYFLPYPFMYADLRDLRKAKEETWRHMDNHQWSGICSVGRSQSPVDLMLGDAEVVNYDSIHFNNYHLTGPVVVEHDGHGGGNLDATYYLRQLHFHWSSEHTFNGLRYPAELHLVHISNKYDPSRNMSLSGKVAVVAVPILVGDSFLAIRGLDALFLERNNSTDSKLSEFSPSVLVPDDTKTFYRYSGSLTTPPCTEGVTWTILTEPVLMSSQQLNALKSAHGIGEEEEEEEENIRPIQPMNGRKLLLNKAGKILIEGDTMTKVLLILGSLVLLLVAPPLVVLWVIYKKATIANLHRDIANSSNSLPTIESDSHSEESNTQPETSTSSYDERL</sequence>
<dbReference type="SUPFAM" id="SSF51069">
    <property type="entry name" value="Carbonic anhydrase"/>
    <property type="match status" value="1"/>
</dbReference>
<dbReference type="InterPro" id="IPR023561">
    <property type="entry name" value="Carbonic_anhydrase_a-class"/>
</dbReference>
<dbReference type="AlphaFoldDB" id="A0AA36DU86"/>
<evidence type="ECO:0000313" key="6">
    <source>
        <dbReference type="EMBL" id="CAJ0593182.1"/>
    </source>
</evidence>
<dbReference type="CDD" id="cd00326">
    <property type="entry name" value="alpha_CA"/>
    <property type="match status" value="1"/>
</dbReference>
<evidence type="ECO:0000313" key="7">
    <source>
        <dbReference type="Proteomes" id="UP001176961"/>
    </source>
</evidence>
<gene>
    <name evidence="6" type="ORF">CYNAS_LOCUS5165</name>
</gene>
<accession>A0AA36DU86</accession>
<evidence type="ECO:0000256" key="4">
    <source>
        <dbReference type="SAM" id="SignalP"/>
    </source>
</evidence>
<feature type="chain" id="PRO_5041342007" description="Alpha-carbonic anhydrase domain-containing protein" evidence="4">
    <location>
        <begin position="19"/>
        <end position="349"/>
    </location>
</feature>
<feature type="domain" description="Alpha-carbonic anhydrase" evidence="5">
    <location>
        <begin position="39"/>
        <end position="266"/>
    </location>
</feature>
<proteinExistence type="inferred from homology"/>
<dbReference type="GO" id="GO:0005737">
    <property type="term" value="C:cytoplasm"/>
    <property type="evidence" value="ECO:0007669"/>
    <property type="project" value="TreeGrafter"/>
</dbReference>
<keyword evidence="3" id="KW-0472">Membrane</keyword>
<evidence type="ECO:0000259" key="5">
    <source>
        <dbReference type="PROSITE" id="PS51144"/>
    </source>
</evidence>
<dbReference type="PANTHER" id="PTHR18952:SF270">
    <property type="entry name" value="CARBONIC ANHYDRASE"/>
    <property type="match status" value="1"/>
</dbReference>
<dbReference type="PANTHER" id="PTHR18952">
    <property type="entry name" value="CARBONIC ANHYDRASE"/>
    <property type="match status" value="1"/>
</dbReference>
<dbReference type="Pfam" id="PF00194">
    <property type="entry name" value="Carb_anhydrase"/>
    <property type="match status" value="1"/>
</dbReference>
<dbReference type="GO" id="GO:0008270">
    <property type="term" value="F:zinc ion binding"/>
    <property type="evidence" value="ECO:0007669"/>
    <property type="project" value="InterPro"/>
</dbReference>
<dbReference type="EMBL" id="CATQJL010000112">
    <property type="protein sequence ID" value="CAJ0593182.1"/>
    <property type="molecule type" value="Genomic_DNA"/>
</dbReference>
<evidence type="ECO:0000256" key="2">
    <source>
        <dbReference type="SAM" id="MobiDB-lite"/>
    </source>
</evidence>
<protein>
    <recommendedName>
        <fullName evidence="5">Alpha-carbonic anhydrase domain-containing protein</fullName>
    </recommendedName>
</protein>
<name>A0AA36DU86_CYLNA</name>
<keyword evidence="3" id="KW-0812">Transmembrane</keyword>
<dbReference type="SMART" id="SM01057">
    <property type="entry name" value="Carb_anhydrase"/>
    <property type="match status" value="1"/>
</dbReference>
<feature type="compositionally biased region" description="Polar residues" evidence="2">
    <location>
        <begin position="334"/>
        <end position="349"/>
    </location>
</feature>
<dbReference type="InterPro" id="IPR001148">
    <property type="entry name" value="CA_dom"/>
</dbReference>
<feature type="signal peptide" evidence="4">
    <location>
        <begin position="1"/>
        <end position="18"/>
    </location>
</feature>
<keyword evidence="4" id="KW-0732">Signal</keyword>
<comment type="similarity">
    <text evidence="1">Belongs to the alpha-carbonic anhydrase family.</text>
</comment>
<dbReference type="Gene3D" id="3.10.200.10">
    <property type="entry name" value="Alpha carbonic anhydrase"/>
    <property type="match status" value="1"/>
</dbReference>
<evidence type="ECO:0000256" key="1">
    <source>
        <dbReference type="ARBA" id="ARBA00010718"/>
    </source>
</evidence>
<feature type="transmembrane region" description="Helical" evidence="3">
    <location>
        <begin position="280"/>
        <end position="303"/>
    </location>
</feature>
<keyword evidence="3" id="KW-1133">Transmembrane helix</keyword>
<dbReference type="GO" id="GO:0004089">
    <property type="term" value="F:carbonate dehydratase activity"/>
    <property type="evidence" value="ECO:0007669"/>
    <property type="project" value="InterPro"/>
</dbReference>
<reference evidence="6" key="1">
    <citation type="submission" date="2023-07" db="EMBL/GenBank/DDBJ databases">
        <authorList>
            <consortium name="CYATHOMIX"/>
        </authorList>
    </citation>
    <scope>NUCLEOTIDE SEQUENCE</scope>
    <source>
        <strain evidence="6">N/A</strain>
    </source>
</reference>
<comment type="caution">
    <text evidence="6">The sequence shown here is derived from an EMBL/GenBank/DDBJ whole genome shotgun (WGS) entry which is preliminary data.</text>
</comment>
<keyword evidence="7" id="KW-1185">Reference proteome</keyword>
<dbReference type="Proteomes" id="UP001176961">
    <property type="component" value="Unassembled WGS sequence"/>
</dbReference>